<evidence type="ECO:0000256" key="3">
    <source>
        <dbReference type="ARBA" id="ARBA00023054"/>
    </source>
</evidence>
<dbReference type="InterPro" id="IPR016903">
    <property type="entry name" value="Nucleolar_cplx-assoc_3"/>
</dbReference>
<evidence type="ECO:0000259" key="8">
    <source>
        <dbReference type="Pfam" id="PF07540"/>
    </source>
</evidence>
<comment type="subcellular location">
    <subcellularLocation>
        <location evidence="1">Nucleus</location>
        <location evidence="1">Nucleolus</location>
    </subcellularLocation>
</comment>
<dbReference type="GO" id="GO:0005730">
    <property type="term" value="C:nucleolus"/>
    <property type="evidence" value="ECO:0007669"/>
    <property type="project" value="UniProtKB-SubCell"/>
</dbReference>
<dbReference type="SUPFAM" id="SSF48371">
    <property type="entry name" value="ARM repeat"/>
    <property type="match status" value="1"/>
</dbReference>
<dbReference type="AlphaFoldDB" id="A0A5K3FGN3"/>
<dbReference type="Pfam" id="PF03914">
    <property type="entry name" value="CBF"/>
    <property type="match status" value="1"/>
</dbReference>
<dbReference type="WBParaSite" id="MCU_008218-RB">
    <property type="protein sequence ID" value="MCU_008218-RB"/>
    <property type="gene ID" value="MCU_008218"/>
</dbReference>
<protein>
    <recommendedName>
        <fullName evidence="6">NOC3-like protein</fullName>
    </recommendedName>
    <alternativeName>
        <fullName evidence="5">Nucleolar complex-associated protein 3-like protein</fullName>
    </alternativeName>
</protein>
<dbReference type="Pfam" id="PF07540">
    <property type="entry name" value="NOC3p"/>
    <property type="match status" value="1"/>
</dbReference>
<keyword evidence="4" id="KW-0539">Nucleus</keyword>
<evidence type="ECO:0000256" key="2">
    <source>
        <dbReference type="ARBA" id="ARBA00007797"/>
    </source>
</evidence>
<accession>A0A5K3FGN3</accession>
<dbReference type="PANTHER" id="PTHR14428:SF5">
    <property type="entry name" value="NUCLEOLAR COMPLEX PROTEIN 3 HOMOLOG"/>
    <property type="match status" value="1"/>
</dbReference>
<evidence type="ECO:0000256" key="5">
    <source>
        <dbReference type="ARBA" id="ARBA00032701"/>
    </source>
</evidence>
<feature type="domain" description="Nucleolar complex-associated protein 3 N-terminal" evidence="8">
    <location>
        <begin position="28"/>
        <end position="121"/>
    </location>
</feature>
<sequence length="681" mass="76312">MEACGGDGAGLSAAERLFNKQRYIKVCKLKIAQYSSSVVEDPNANVGRLRDLMKMATDPLFLKSRSLRHLLVASLCVVFKDILPTYKIRLPTEQELKQKVKKETKRLWRFEEILLKNFEKYVLLLQTILQDKERRRLPKSLRIYSQPHWSTAELVSALKCACSLFENNPLFNFSEDLLRSATPYLQDSRNSVRQIVFGCLRSTFAADVTGQSTLMVCRAVHRLARSVNYRILPDVANVIAGIAIREVADSTSGNSTHKDRKFASRRERKKDKVLAKFEKDQAETKATKSHEERLRINAEILKEILFVYFKILKTTKDSELLSAVLAGLSTYAHIINVDYVENLLQLISIFVANPKTSLHDGLHCVHTALTILNTSSATSVLHVDPTRFYNHLYALLGQMAGVSSGQAHAATRDAPGPSLMQYAWARTPAAIAAETLARREQLLGKAGDEGGAEAGGRGTKQRRIRVEDAERFTDVILACLDMLIVNRKREVSANRVLAFAKRLASLAVAISDPACQGSMLVSLWKFISLFPKCEVLFDSETEIGGDYDPEALDPELARPASSALWELQVLRQHESPLVRRIVAIILRWVQEMTKTSTPRPTNEVLAQPDHTIESLSTLHPAERRVILARSEAACLSTPSTAKVGKRRYQPSPWLRRMLEQNEEAATLPNGDESKVVKMDVI</sequence>
<dbReference type="InterPro" id="IPR016024">
    <property type="entry name" value="ARM-type_fold"/>
</dbReference>
<dbReference type="PANTHER" id="PTHR14428">
    <property type="entry name" value="NUCLEOLAR COMPLEX PROTEIN 3"/>
    <property type="match status" value="1"/>
</dbReference>
<dbReference type="GO" id="GO:0006270">
    <property type="term" value="P:DNA replication initiation"/>
    <property type="evidence" value="ECO:0007669"/>
    <property type="project" value="TreeGrafter"/>
</dbReference>
<organism evidence="9">
    <name type="scientific">Mesocestoides corti</name>
    <name type="common">Flatworm</name>
    <dbReference type="NCBI Taxonomy" id="53468"/>
    <lineage>
        <taxon>Eukaryota</taxon>
        <taxon>Metazoa</taxon>
        <taxon>Spiralia</taxon>
        <taxon>Lophotrochozoa</taxon>
        <taxon>Platyhelminthes</taxon>
        <taxon>Cestoda</taxon>
        <taxon>Eucestoda</taxon>
        <taxon>Cyclophyllidea</taxon>
        <taxon>Mesocestoididae</taxon>
        <taxon>Mesocestoides</taxon>
    </lineage>
</organism>
<evidence type="ECO:0000256" key="1">
    <source>
        <dbReference type="ARBA" id="ARBA00004604"/>
    </source>
</evidence>
<proteinExistence type="inferred from homology"/>
<comment type="similarity">
    <text evidence="2">Belongs to the CBF/MAK21 family.</text>
</comment>
<evidence type="ECO:0000256" key="4">
    <source>
        <dbReference type="ARBA" id="ARBA00023242"/>
    </source>
</evidence>
<feature type="domain" description="CCAAT-binding factor" evidence="7">
    <location>
        <begin position="363"/>
        <end position="581"/>
    </location>
</feature>
<name>A0A5K3FGN3_MESCO</name>
<dbReference type="InterPro" id="IPR005612">
    <property type="entry name" value="CCAAT-binding_factor"/>
</dbReference>
<dbReference type="InterPro" id="IPR011501">
    <property type="entry name" value="Noc3_N"/>
</dbReference>
<evidence type="ECO:0000256" key="6">
    <source>
        <dbReference type="ARBA" id="ARBA00032937"/>
    </source>
</evidence>
<evidence type="ECO:0000313" key="9">
    <source>
        <dbReference type="WBParaSite" id="MCU_008218-RB"/>
    </source>
</evidence>
<dbReference type="GO" id="GO:0003682">
    <property type="term" value="F:chromatin binding"/>
    <property type="evidence" value="ECO:0007669"/>
    <property type="project" value="TreeGrafter"/>
</dbReference>
<keyword evidence="3" id="KW-0175">Coiled coil</keyword>
<reference evidence="9" key="1">
    <citation type="submission" date="2019-11" db="UniProtKB">
        <authorList>
            <consortium name="WormBaseParasite"/>
        </authorList>
    </citation>
    <scope>IDENTIFICATION</scope>
</reference>
<evidence type="ECO:0000259" key="7">
    <source>
        <dbReference type="Pfam" id="PF03914"/>
    </source>
</evidence>